<gene>
    <name evidence="1" type="ORF">JIN82_02130</name>
</gene>
<dbReference type="EMBL" id="JAENIM010000009">
    <property type="protein sequence ID" value="MBK1789948.1"/>
    <property type="molecule type" value="Genomic_DNA"/>
</dbReference>
<dbReference type="Proteomes" id="UP000624703">
    <property type="component" value="Unassembled WGS sequence"/>
</dbReference>
<dbReference type="Gene3D" id="3.40.50.880">
    <property type="match status" value="1"/>
</dbReference>
<name>A0A8J7SKR9_9BACT</name>
<reference evidence="1" key="1">
    <citation type="submission" date="2021-01" db="EMBL/GenBank/DDBJ databases">
        <title>Modified the classification status of verrucomicrobia.</title>
        <authorList>
            <person name="Feng X."/>
        </authorList>
    </citation>
    <scope>NUCLEOTIDE SEQUENCE</scope>
    <source>
        <strain evidence="1">_KCTC 22039</strain>
    </source>
</reference>
<sequence length="727" mass="80916">MIIISVLLGALSLIITWQSCSTLKRKLRYVVSLLRLAAVFLILLLLFNPGDWKSDTSNDEKPWIVMLDGSESMTALDDGESRSDRALLIDGQIQDLAKESGVTVRRFQFADELVELSDGDSYQFDGQSSDIATSSDRLLSQLASQGVNPAGVVVLSDGRQTSSGKSEQVSLRAKSMQVPFHTLTIGGEKIFSGIRVSTPRKSLTAFPGQALTLAAVVELSEVESQRIELALKNAQGEVISQKAVLVQNNEKQVVSFAINAPEESTQLKLEVVSQSDNIKIDGDGAEYRIKVLNDKARVFIAEGAPYWDSKFLAQMMRRQAHMELSSVHRLSADRWFQVDSSESLPHESSTSVFPDTIEKLMQYDLIVFGKNCEHFLNEERIKILKVFVRDLGGAVLFARSKPYTGELTTLEVLEPVRWADGLREDFHFQPTNEGAIAGLFGDALPDSDSALWSSLPSLKDAHRIEGVKPFTRVLATGKANGIGGQSHEFPLLMVRRYGQGVSGLVNADGLWKWDFYPEARDLGNMYEEFWTQLIHWMLSYSEFLPGQDYALHLSADEIRPAEPVLIRAAYRGEGEVAAPEVVVRSAALSQELVIVPAEEIDDTGQLKWIACYEPEVPGNYHFELRASNDNNLSLPDVSLLVLAPPAEMDELSADPYFMETFAMQTDGLVLEDDSWLDVLSEKMSAIQQIDRDGVAYWQPSWAKWMLATLIALLLSAEWWVRRRNGLS</sequence>
<dbReference type="InterPro" id="IPR029062">
    <property type="entry name" value="Class_I_gatase-like"/>
</dbReference>
<proteinExistence type="predicted"/>
<keyword evidence="2" id="KW-1185">Reference proteome</keyword>
<evidence type="ECO:0000313" key="2">
    <source>
        <dbReference type="Proteomes" id="UP000624703"/>
    </source>
</evidence>
<comment type="caution">
    <text evidence="1">The sequence shown here is derived from an EMBL/GenBank/DDBJ whole genome shotgun (WGS) entry which is preliminary data.</text>
</comment>
<dbReference type="AlphaFoldDB" id="A0A8J7SKR9"/>
<dbReference type="PANTHER" id="PTHR37947">
    <property type="entry name" value="BLL2462 PROTEIN"/>
    <property type="match status" value="1"/>
</dbReference>
<dbReference type="PANTHER" id="PTHR37947:SF1">
    <property type="entry name" value="BLL2462 PROTEIN"/>
    <property type="match status" value="1"/>
</dbReference>
<accession>A0A8J7SKR9</accession>
<organism evidence="1 2">
    <name type="scientific">Persicirhabdus sediminis</name>
    <dbReference type="NCBI Taxonomy" id="454144"/>
    <lineage>
        <taxon>Bacteria</taxon>
        <taxon>Pseudomonadati</taxon>
        <taxon>Verrucomicrobiota</taxon>
        <taxon>Verrucomicrobiia</taxon>
        <taxon>Verrucomicrobiales</taxon>
        <taxon>Verrucomicrobiaceae</taxon>
        <taxon>Persicirhabdus</taxon>
    </lineage>
</organism>
<protein>
    <submittedName>
        <fullName evidence="1">VWA domain-containing protein</fullName>
    </submittedName>
</protein>
<evidence type="ECO:0000313" key="1">
    <source>
        <dbReference type="EMBL" id="MBK1789948.1"/>
    </source>
</evidence>
<dbReference type="SUPFAM" id="SSF52317">
    <property type="entry name" value="Class I glutamine amidotransferase-like"/>
    <property type="match status" value="1"/>
</dbReference>